<dbReference type="Gene3D" id="3.90.226.10">
    <property type="entry name" value="2-enoyl-CoA Hydratase, Chain A, domain 1"/>
    <property type="match status" value="1"/>
</dbReference>
<evidence type="ECO:0000256" key="4">
    <source>
        <dbReference type="ARBA" id="ARBA00022670"/>
    </source>
</evidence>
<organism evidence="12 13">
    <name type="scientific">Maribellus luteus</name>
    <dbReference type="NCBI Taxonomy" id="2305463"/>
    <lineage>
        <taxon>Bacteria</taxon>
        <taxon>Pseudomonadati</taxon>
        <taxon>Bacteroidota</taxon>
        <taxon>Bacteroidia</taxon>
        <taxon>Marinilabiliales</taxon>
        <taxon>Prolixibacteraceae</taxon>
        <taxon>Maribellus</taxon>
    </lineage>
</organism>
<dbReference type="PANTHER" id="PTHR43253">
    <property type="entry name" value="TRICORN PROTEASE HOMOLOG 2-RELATED"/>
    <property type="match status" value="1"/>
</dbReference>
<feature type="region of interest" description="Disordered" evidence="9">
    <location>
        <begin position="534"/>
        <end position="577"/>
    </location>
</feature>
<dbReference type="Proteomes" id="UP000265926">
    <property type="component" value="Unassembled WGS sequence"/>
</dbReference>
<dbReference type="OrthoDB" id="9815657at2"/>
<evidence type="ECO:0000256" key="5">
    <source>
        <dbReference type="ARBA" id="ARBA00022801"/>
    </source>
</evidence>
<evidence type="ECO:0000259" key="11">
    <source>
        <dbReference type="SMART" id="SM00245"/>
    </source>
</evidence>
<dbReference type="GO" id="GO:0006508">
    <property type="term" value="P:proteolysis"/>
    <property type="evidence" value="ECO:0007669"/>
    <property type="project" value="UniProtKB-UniRule"/>
</dbReference>
<dbReference type="AlphaFoldDB" id="A0A399SSC9"/>
<dbReference type="InterPro" id="IPR015943">
    <property type="entry name" value="WD40/YVTN_repeat-like_dom_sf"/>
</dbReference>
<dbReference type="EMBL" id="QWGR01000019">
    <property type="protein sequence ID" value="RIJ45819.1"/>
    <property type="molecule type" value="Genomic_DNA"/>
</dbReference>
<dbReference type="RefSeq" id="WP_119439993.1">
    <property type="nucleotide sequence ID" value="NZ_QWGR01000019.1"/>
</dbReference>
<dbReference type="Gene3D" id="2.120.10.60">
    <property type="entry name" value="Tricorn protease N-terminal domain"/>
    <property type="match status" value="1"/>
</dbReference>
<comment type="subcellular location">
    <subcellularLocation>
        <location evidence="1 7">Cytoplasm</location>
    </subcellularLocation>
</comment>
<dbReference type="EC" id="3.4.21.-" evidence="7"/>
<evidence type="ECO:0000256" key="6">
    <source>
        <dbReference type="ARBA" id="ARBA00022825"/>
    </source>
</evidence>
<dbReference type="CDD" id="cd07562">
    <property type="entry name" value="Peptidase_S41_TRI"/>
    <property type="match status" value="1"/>
</dbReference>
<evidence type="ECO:0000256" key="9">
    <source>
        <dbReference type="SAM" id="MobiDB-lite"/>
    </source>
</evidence>
<keyword evidence="10" id="KW-0732">Signal</keyword>
<feature type="active site" description="Charge relay system" evidence="8">
    <location>
        <position position="1036"/>
    </location>
</feature>
<dbReference type="PIRSF" id="PIRSF036421">
    <property type="entry name" value="Tricorn_protease"/>
    <property type="match status" value="1"/>
</dbReference>
<reference evidence="12 13" key="1">
    <citation type="submission" date="2018-08" db="EMBL/GenBank/DDBJ databases">
        <title>Pallidiluteibacterium maritimus gen. nov., sp. nov., isolated from coastal sediment.</title>
        <authorList>
            <person name="Zhou L.Y."/>
        </authorList>
    </citation>
    <scope>NUCLEOTIDE SEQUENCE [LARGE SCALE GENOMIC DNA]</scope>
    <source>
        <strain evidence="12 13">XSD2</strain>
    </source>
</reference>
<evidence type="ECO:0000256" key="2">
    <source>
        <dbReference type="ARBA" id="ARBA00008524"/>
    </source>
</evidence>
<keyword evidence="13" id="KW-1185">Reference proteome</keyword>
<feature type="domain" description="Tail specific protease" evidence="11">
    <location>
        <begin position="853"/>
        <end position="1047"/>
    </location>
</feature>
<evidence type="ECO:0000256" key="1">
    <source>
        <dbReference type="ARBA" id="ARBA00004496"/>
    </source>
</evidence>
<comment type="similarity">
    <text evidence="2 7">Belongs to the peptidase S41B family.</text>
</comment>
<dbReference type="InterPro" id="IPR029045">
    <property type="entry name" value="ClpP/crotonase-like_dom_sf"/>
</dbReference>
<comment type="function">
    <text evidence="7">Degrades oligopeptides.</text>
</comment>
<dbReference type="PANTHER" id="PTHR43253:SF1">
    <property type="entry name" value="TRICORN PROTEASE HOMOLOG 2-RELATED"/>
    <property type="match status" value="1"/>
</dbReference>
<protein>
    <recommendedName>
        <fullName evidence="7">Tricorn protease homolog</fullName>
        <ecNumber evidence="7">3.4.21.-</ecNumber>
    </recommendedName>
</protein>
<keyword evidence="5 7" id="KW-0378">Hydrolase</keyword>
<dbReference type="Gene3D" id="2.30.42.10">
    <property type="match status" value="1"/>
</dbReference>
<dbReference type="Pfam" id="PF03572">
    <property type="entry name" value="Peptidase_S41"/>
    <property type="match status" value="1"/>
</dbReference>
<evidence type="ECO:0000256" key="10">
    <source>
        <dbReference type="SAM" id="SignalP"/>
    </source>
</evidence>
<keyword evidence="3 7" id="KW-0963">Cytoplasm</keyword>
<dbReference type="GO" id="GO:0005737">
    <property type="term" value="C:cytoplasm"/>
    <property type="evidence" value="ECO:0007669"/>
    <property type="project" value="UniProtKB-SubCell"/>
</dbReference>
<evidence type="ECO:0000256" key="8">
    <source>
        <dbReference type="PIRSR" id="PIRSR036421-1"/>
    </source>
</evidence>
<proteinExistence type="inferred from homology"/>
<evidence type="ECO:0000256" key="3">
    <source>
        <dbReference type="ARBA" id="ARBA00022490"/>
    </source>
</evidence>
<dbReference type="Pfam" id="PF14684">
    <property type="entry name" value="Tricorn_C1"/>
    <property type="match status" value="1"/>
</dbReference>
<dbReference type="InterPro" id="IPR028204">
    <property type="entry name" value="Tricorn_C1"/>
</dbReference>
<keyword evidence="4 7" id="KW-0645">Protease</keyword>
<dbReference type="InterPro" id="IPR036034">
    <property type="entry name" value="PDZ_sf"/>
</dbReference>
<feature type="compositionally biased region" description="Basic and acidic residues" evidence="9">
    <location>
        <begin position="543"/>
        <end position="577"/>
    </location>
</feature>
<dbReference type="SUPFAM" id="SSF52096">
    <property type="entry name" value="ClpP/crotonase"/>
    <property type="match status" value="1"/>
</dbReference>
<dbReference type="Gene3D" id="3.30.750.44">
    <property type="match status" value="1"/>
</dbReference>
<evidence type="ECO:0000313" key="13">
    <source>
        <dbReference type="Proteomes" id="UP000265926"/>
    </source>
</evidence>
<dbReference type="SUPFAM" id="SSF50156">
    <property type="entry name" value="PDZ domain-like"/>
    <property type="match status" value="1"/>
</dbReference>
<dbReference type="InterPro" id="IPR005151">
    <property type="entry name" value="Tail-specific_protease"/>
</dbReference>
<dbReference type="Gene3D" id="2.130.10.10">
    <property type="entry name" value="YVTN repeat-like/Quinoprotein amine dehydrogenase"/>
    <property type="match status" value="1"/>
</dbReference>
<feature type="signal peptide" evidence="10">
    <location>
        <begin position="1"/>
        <end position="19"/>
    </location>
</feature>
<dbReference type="Pfam" id="PF26549">
    <property type="entry name" value="Tricorn_N"/>
    <property type="match status" value="1"/>
</dbReference>
<gene>
    <name evidence="12" type="ORF">D1614_21155</name>
</gene>
<sequence>MKKLFTILLLLATIASAFAQETRLLRQPTISDSHIAYIYGSDLWVSDLAGEQTLRLTSTGAVESDPHFSPDGKTIAFSSNRSGSTAVYTVPVEGGTPTRLTWYPSAANVRGWTPDGEKVLYTSSRETAPAGYGRLWTVSKDGGPSTLLAKQFGNDGSYSADGKKIVIDRVSRWDVEWRDYRGGQNTPLIILNLKDFSEELLPNNKETDIHPVWLGDKIYFLSDRDFVSNIWSYNTKTKALEQVTQFEGSDVKWLSGKGNTLTFERDGYLSLMDVNTREITKLNISITADFPWAETQWEDVSRSVSAATISPTGKRAIFEARGEIFTVPAEHGDTRNITQSSGVADREPLWSPDGAKLAWFSDRSGKGYELLIADQDGLSEPKSISIGESKLGWEPSWSPDGKYIAFTDDDVRIRVVDIEAATIKTVDTGNNNLERGRMGLTWSPDSKWLAYAKNAPNNFSQITLWSLADNSIHQLTNNFANAISPAWDRDKKHFYFLASTDVALGSGWANTSSMTADASYSVYVVNLQKDEDSPFKLQSDEEEVKKEEKKDEGKGEEGKEDKDKKEDKKDDKKAEEKDDSIKIDFDGIENRTIALPMPKRNYRTVVAGPEGTVFIAESVPNQTGYTLQKFTLKDREAKEFVSGVSSVSVSNDGKKILARAGSSWKIMDTSGASGKDGKALSVDLKMKLDRAQEWKQIFEEAWRYERDYFYDPNLHGRDWNKVYERYSPLVSHIKHRADLNYVLDQMNGELSVGHSFVGGGDYPTTESNKVGLLGADFSSEKGYWKIERIYTTESWNPELSSPLQEPGLKVAEGNFLVGVNGKELKSTDDPYQFLDGTSGVQTVLHINDKAEFENSWKVTVKPISSEYALRQRAWVEDNRRKVDELSGGKLAYIWVPNTGGPGFVSFNRYFFAQQDKLGAVIDERFNGGGLLDDYMVDLMTRSLRAALTNEVPNGKPFKLPAGILGPKALLINEKAGSGGDFFPWVFRQQNAGPLIGATTWGGLVKSSVHYRFIDGGSATAPDNAVFDPINNKWIAENEGVAPDIAVRQDAQSLEKGNDPQLERAVKEVLKMLEEQKTKEFTPPPFPTPAIKK</sequence>
<name>A0A399SSC9_9BACT</name>
<dbReference type="SUPFAM" id="SSF69304">
    <property type="entry name" value="Tricorn protease N-terminal domain"/>
    <property type="match status" value="1"/>
</dbReference>
<evidence type="ECO:0000313" key="12">
    <source>
        <dbReference type="EMBL" id="RIJ45819.1"/>
    </source>
</evidence>
<dbReference type="InterPro" id="IPR029414">
    <property type="entry name" value="Tricorn_PDZ"/>
</dbReference>
<feature type="active site" description="Charge relay system" evidence="8">
    <location>
        <position position="754"/>
    </location>
</feature>
<dbReference type="SMART" id="SM00245">
    <property type="entry name" value="TSPc"/>
    <property type="match status" value="1"/>
</dbReference>
<dbReference type="InterPro" id="IPR012393">
    <property type="entry name" value="Tricorn_protease"/>
</dbReference>
<dbReference type="Pfam" id="PF26550">
    <property type="entry name" value="Tricorn_2nd"/>
    <property type="match status" value="1"/>
</dbReference>
<feature type="active site" description="Nucleophile" evidence="8">
    <location>
        <position position="977"/>
    </location>
</feature>
<evidence type="ECO:0000256" key="7">
    <source>
        <dbReference type="PIRNR" id="PIRNR036421"/>
    </source>
</evidence>
<dbReference type="GO" id="GO:0008236">
    <property type="term" value="F:serine-type peptidase activity"/>
    <property type="evidence" value="ECO:0007669"/>
    <property type="project" value="UniProtKB-UniRule"/>
</dbReference>
<comment type="caution">
    <text evidence="12">The sequence shown here is derived from an EMBL/GenBank/DDBJ whole genome shotgun (WGS) entry which is preliminary data.</text>
</comment>
<accession>A0A399SSC9</accession>
<feature type="chain" id="PRO_5017208421" description="Tricorn protease homolog" evidence="10">
    <location>
        <begin position="20"/>
        <end position="1092"/>
    </location>
</feature>
<keyword evidence="6 7" id="KW-0720">Serine protease</keyword>
<dbReference type="SUPFAM" id="SSF82171">
    <property type="entry name" value="DPP6 N-terminal domain-like"/>
    <property type="match status" value="1"/>
</dbReference>
<dbReference type="Pfam" id="PF14685">
    <property type="entry name" value="PDZ_Tricorn"/>
    <property type="match status" value="1"/>
</dbReference>